<gene>
    <name evidence="4" type="ORF">AJ80_00322</name>
</gene>
<keyword evidence="4" id="KW-0418">Kinase</keyword>
<dbReference type="PANTHER" id="PTHR45982">
    <property type="entry name" value="REGULATOR OF CHROMOSOME CONDENSATION"/>
    <property type="match status" value="1"/>
</dbReference>
<dbReference type="SUPFAM" id="SSF56112">
    <property type="entry name" value="Protein kinase-like (PK-like)"/>
    <property type="match status" value="1"/>
</dbReference>
<evidence type="ECO:0000256" key="2">
    <source>
        <dbReference type="SAM" id="MobiDB-lite"/>
    </source>
</evidence>
<dbReference type="GO" id="GO:0005085">
    <property type="term" value="F:guanyl-nucleotide exchange factor activity"/>
    <property type="evidence" value="ECO:0007669"/>
    <property type="project" value="TreeGrafter"/>
</dbReference>
<name>A0A2B7Z2B2_POLH7</name>
<organism evidence="4 5">
    <name type="scientific">Polytolypa hystricis (strain UAMH7299)</name>
    <dbReference type="NCBI Taxonomy" id="1447883"/>
    <lineage>
        <taxon>Eukaryota</taxon>
        <taxon>Fungi</taxon>
        <taxon>Dikarya</taxon>
        <taxon>Ascomycota</taxon>
        <taxon>Pezizomycotina</taxon>
        <taxon>Eurotiomycetes</taxon>
        <taxon>Eurotiomycetidae</taxon>
        <taxon>Onygenales</taxon>
        <taxon>Onygenales incertae sedis</taxon>
        <taxon>Polytolypa</taxon>
    </lineage>
</organism>
<dbReference type="GO" id="GO:0004674">
    <property type="term" value="F:protein serine/threonine kinase activity"/>
    <property type="evidence" value="ECO:0007669"/>
    <property type="project" value="UniProtKB-KW"/>
</dbReference>
<evidence type="ECO:0000313" key="5">
    <source>
        <dbReference type="Proteomes" id="UP000224634"/>
    </source>
</evidence>
<dbReference type="InterPro" id="IPR009091">
    <property type="entry name" value="RCC1/BLIP-II"/>
</dbReference>
<feature type="domain" description="Protein kinase" evidence="3">
    <location>
        <begin position="1"/>
        <end position="257"/>
    </location>
</feature>
<dbReference type="InterPro" id="IPR000408">
    <property type="entry name" value="Reg_chr_condens"/>
</dbReference>
<comment type="caution">
    <text evidence="4">The sequence shown here is derived from an EMBL/GenBank/DDBJ whole genome shotgun (WGS) entry which is preliminary data.</text>
</comment>
<dbReference type="InterPro" id="IPR011009">
    <property type="entry name" value="Kinase-like_dom_sf"/>
</dbReference>
<dbReference type="GO" id="GO:0005524">
    <property type="term" value="F:ATP binding"/>
    <property type="evidence" value="ECO:0007669"/>
    <property type="project" value="InterPro"/>
</dbReference>
<dbReference type="Gene3D" id="1.10.510.10">
    <property type="entry name" value="Transferase(Phosphotransferase) domain 1"/>
    <property type="match status" value="1"/>
</dbReference>
<keyword evidence="4" id="KW-0723">Serine/threonine-protein kinase</keyword>
<dbReference type="PANTHER" id="PTHR45982:SF1">
    <property type="entry name" value="REGULATOR OF CHROMOSOME CONDENSATION"/>
    <property type="match status" value="1"/>
</dbReference>
<sequence>MGTNTGMLESFDLLSDGQSSSVRIVDEVTVAKFPLSTAGDARHDREHAVECRIYERLGQHPRIVRLIFIGHGYIVLERLGCGLRERLRLLHEAAEGLQYLHSRIVLQVDIGAHNLLLDSDNNIKFCDFAGSSIDGEPALVRPSAHFKFPFADSKMNIPTIVTELFALGSLIYEISTAQRPYEGKPDTEIKSLYRALRFPEIGHLLLGPMVMKCWLSQYPHVGAVVADIEKIKANMMPQGQGCKSAYGQQPSSKEPGCIRLTPAAPENLGLGRYKQRLYRLAPNTGLNPASVGTVSLVAGGIHAAAITHDNKTSIREGDSDADSDGPGLNLRDATPTAIPASSFSPATKFVLVAAGDTSTFVWTEDGLGGVPKEPRNRNTKDPAAHPKSTKHYPDINSATAHLYETVRFRSYLRQWHCQGKGSPLSMPLLSMPWRRLRVRFLTQKVPSLRKNRIKHILRSIHYSAAITCDGECLAWGRIDDGWIGLDIKQFLLAGSRIIVERNRPRILLGPTVPPLIANCIYVAAGGHHNIAVTADGKAYS</sequence>
<keyword evidence="4" id="KW-0808">Transferase</keyword>
<proteinExistence type="predicted"/>
<evidence type="ECO:0000259" key="3">
    <source>
        <dbReference type="PROSITE" id="PS50011"/>
    </source>
</evidence>
<dbReference type="EMBL" id="PDNA01000002">
    <property type="protein sequence ID" value="PGH28066.1"/>
    <property type="molecule type" value="Genomic_DNA"/>
</dbReference>
<evidence type="ECO:0000256" key="1">
    <source>
        <dbReference type="PROSITE-ProRule" id="PRU00235"/>
    </source>
</evidence>
<dbReference type="SMART" id="SM00220">
    <property type="entry name" value="S_TKc"/>
    <property type="match status" value="1"/>
</dbReference>
<dbReference type="Proteomes" id="UP000224634">
    <property type="component" value="Unassembled WGS sequence"/>
</dbReference>
<dbReference type="PROSITE" id="PS50012">
    <property type="entry name" value="RCC1_3"/>
    <property type="match status" value="1"/>
</dbReference>
<dbReference type="Gene3D" id="2.130.10.30">
    <property type="entry name" value="Regulator of chromosome condensation 1/beta-lactamase-inhibitor protein II"/>
    <property type="match status" value="2"/>
</dbReference>
<feature type="compositionally biased region" description="Basic and acidic residues" evidence="2">
    <location>
        <begin position="372"/>
        <end position="384"/>
    </location>
</feature>
<dbReference type="InterPro" id="IPR051553">
    <property type="entry name" value="Ran_GTPase-activating"/>
</dbReference>
<dbReference type="SUPFAM" id="SSF50985">
    <property type="entry name" value="RCC1/BLIP-II"/>
    <property type="match status" value="1"/>
</dbReference>
<dbReference type="GO" id="GO:0005737">
    <property type="term" value="C:cytoplasm"/>
    <property type="evidence" value="ECO:0007669"/>
    <property type="project" value="TreeGrafter"/>
</dbReference>
<dbReference type="OrthoDB" id="1668230at2759"/>
<feature type="repeat" description="RCC1" evidence="1">
    <location>
        <begin position="470"/>
        <end position="535"/>
    </location>
</feature>
<dbReference type="InterPro" id="IPR000719">
    <property type="entry name" value="Prot_kinase_dom"/>
</dbReference>
<feature type="region of interest" description="Disordered" evidence="2">
    <location>
        <begin position="366"/>
        <end position="391"/>
    </location>
</feature>
<dbReference type="STRING" id="1447883.A0A2B7Z2B2"/>
<dbReference type="PROSITE" id="PS50011">
    <property type="entry name" value="PROTEIN_KINASE_DOM"/>
    <property type="match status" value="1"/>
</dbReference>
<accession>A0A2B7Z2B2</accession>
<reference evidence="4 5" key="1">
    <citation type="submission" date="2017-10" db="EMBL/GenBank/DDBJ databases">
        <title>Comparative genomics in systemic dimorphic fungi from Ajellomycetaceae.</title>
        <authorList>
            <person name="Munoz J.F."/>
            <person name="Mcewen J.G."/>
            <person name="Clay O.K."/>
            <person name="Cuomo C.A."/>
        </authorList>
    </citation>
    <scope>NUCLEOTIDE SEQUENCE [LARGE SCALE GENOMIC DNA]</scope>
    <source>
        <strain evidence="4 5">UAMH7299</strain>
    </source>
</reference>
<evidence type="ECO:0000313" key="4">
    <source>
        <dbReference type="EMBL" id="PGH28066.1"/>
    </source>
</evidence>
<protein>
    <submittedName>
        <fullName evidence="4">Serine/threonine protein kinase</fullName>
    </submittedName>
</protein>
<dbReference type="Pfam" id="PF00069">
    <property type="entry name" value="Pkinase"/>
    <property type="match status" value="1"/>
</dbReference>
<keyword evidence="5" id="KW-1185">Reference proteome</keyword>
<dbReference type="AlphaFoldDB" id="A0A2B7Z2B2"/>